<evidence type="ECO:0000313" key="4">
    <source>
        <dbReference type="Proteomes" id="UP001527882"/>
    </source>
</evidence>
<feature type="domain" description="Glycosyltransferase RgtA/B/C/D-like" evidence="2">
    <location>
        <begin position="98"/>
        <end position="216"/>
    </location>
</feature>
<dbReference type="Proteomes" id="UP001527882">
    <property type="component" value="Unassembled WGS sequence"/>
</dbReference>
<keyword evidence="1" id="KW-1133">Transmembrane helix</keyword>
<evidence type="ECO:0000313" key="3">
    <source>
        <dbReference type="EMBL" id="MCZ8513993.1"/>
    </source>
</evidence>
<proteinExistence type="predicted"/>
<evidence type="ECO:0000256" key="1">
    <source>
        <dbReference type="SAM" id="Phobius"/>
    </source>
</evidence>
<gene>
    <name evidence="3" type="ORF">O9H85_16500</name>
</gene>
<dbReference type="Pfam" id="PF13231">
    <property type="entry name" value="PMT_2"/>
    <property type="match status" value="1"/>
</dbReference>
<dbReference type="RefSeq" id="WP_269882515.1">
    <property type="nucleotide sequence ID" value="NZ_JAQAGZ010000010.1"/>
</dbReference>
<keyword evidence="1" id="KW-0812">Transmembrane</keyword>
<accession>A0ABT4QAS6</accession>
<feature type="transmembrane region" description="Helical" evidence="1">
    <location>
        <begin position="392"/>
        <end position="412"/>
    </location>
</feature>
<feature type="transmembrane region" description="Helical" evidence="1">
    <location>
        <begin position="24"/>
        <end position="46"/>
    </location>
</feature>
<name>A0ABT4QAS6_9BACL</name>
<keyword evidence="4" id="KW-1185">Reference proteome</keyword>
<dbReference type="InterPro" id="IPR038731">
    <property type="entry name" value="RgtA/B/C-like"/>
</dbReference>
<dbReference type="GO" id="GO:0016757">
    <property type="term" value="F:glycosyltransferase activity"/>
    <property type="evidence" value="ECO:0007669"/>
    <property type="project" value="UniProtKB-KW"/>
</dbReference>
<keyword evidence="3" id="KW-0328">Glycosyltransferase</keyword>
<organism evidence="3 4">
    <name type="scientific">Paenibacillus gyeongsangnamensis</name>
    <dbReference type="NCBI Taxonomy" id="3388067"/>
    <lineage>
        <taxon>Bacteria</taxon>
        <taxon>Bacillati</taxon>
        <taxon>Bacillota</taxon>
        <taxon>Bacilli</taxon>
        <taxon>Bacillales</taxon>
        <taxon>Paenibacillaceae</taxon>
        <taxon>Paenibacillus</taxon>
    </lineage>
</organism>
<evidence type="ECO:0000259" key="2">
    <source>
        <dbReference type="Pfam" id="PF13231"/>
    </source>
</evidence>
<feature type="transmembrane region" description="Helical" evidence="1">
    <location>
        <begin position="146"/>
        <end position="169"/>
    </location>
</feature>
<dbReference type="EC" id="2.4.-.-" evidence="3"/>
<dbReference type="EMBL" id="JAQAGZ010000010">
    <property type="protein sequence ID" value="MCZ8513993.1"/>
    <property type="molecule type" value="Genomic_DNA"/>
</dbReference>
<protein>
    <submittedName>
        <fullName evidence="3">Glycosyltransferase family 39 protein</fullName>
        <ecNumber evidence="3">2.4.-.-</ecNumber>
    </submittedName>
</protein>
<keyword evidence="3" id="KW-0808">Transferase</keyword>
<feature type="transmembrane region" description="Helical" evidence="1">
    <location>
        <begin position="181"/>
        <end position="212"/>
    </location>
</feature>
<reference evidence="3 4" key="1">
    <citation type="submission" date="2022-12" db="EMBL/GenBank/DDBJ databases">
        <title>Draft genome sequence of Paenibacillus sp. dW9.</title>
        <authorList>
            <person name="Choi E.-W."/>
            <person name="Kim D.-U."/>
        </authorList>
    </citation>
    <scope>NUCLEOTIDE SEQUENCE [LARGE SCALE GENOMIC DNA]</scope>
    <source>
        <strain evidence="4">dW9</strain>
    </source>
</reference>
<feature type="transmembrane region" description="Helical" evidence="1">
    <location>
        <begin position="104"/>
        <end position="126"/>
    </location>
</feature>
<feature type="transmembrane region" description="Helical" evidence="1">
    <location>
        <begin position="365"/>
        <end position="386"/>
    </location>
</feature>
<keyword evidence="1" id="KW-0472">Membrane</keyword>
<feature type="transmembrane region" description="Helical" evidence="1">
    <location>
        <begin position="81"/>
        <end position="97"/>
    </location>
</feature>
<comment type="caution">
    <text evidence="3">The sequence shown here is derived from an EMBL/GenBank/DDBJ whole genome shotgun (WGS) entry which is preliminary data.</text>
</comment>
<feature type="transmembrane region" description="Helical" evidence="1">
    <location>
        <begin position="224"/>
        <end position="245"/>
    </location>
</feature>
<sequence>MDLLLLKYKDSAYRLLQKYKDRDFIYYIPFILLSLDARLSYFFYLLRPGNSLPQSEDSQWYIDYAYALMNHFNIGLHMNDIMYLGYNVLLALLLAAVKDPVSVIFIQAVVASLSIILVFKIARMLFNRSTAILAAYFYYDLWDMTLWSTYILTETFFITLLLLNVYFLLMALKFNKSVYKILFVASGAYMLIFRPTGLVSFLFILIYIVINLDRAVITGFLRKYGWIIGGSIASMIAALAFVYSLGKLDPLLASMQFNAKKVLYNIYANGWIYDKPSPYDHKFKPNYTINIGNSLIASFIVNNWDNVLVIYGKRTIAFLGRWVWQTDLHTKRGVLRIVHQLLPTLLFVTGTVAAIAGKRFRKASVLWLIILAVYLFCIVFFIDFMYRYKAPGMPFIVIVVAYGANRVIYWALSIANKYSGMLLYGTRKPAKKNTDRYSCIQ</sequence>